<accession>A0A4Y2AUP3</accession>
<dbReference type="AlphaFoldDB" id="A0A4Y2AUP3"/>
<feature type="region of interest" description="Disordered" evidence="9">
    <location>
        <begin position="353"/>
        <end position="393"/>
    </location>
</feature>
<evidence type="ECO:0000256" key="2">
    <source>
        <dbReference type="ARBA" id="ARBA00022771"/>
    </source>
</evidence>
<feature type="domain" description="NR LBD" evidence="11">
    <location>
        <begin position="682"/>
        <end position="940"/>
    </location>
</feature>
<evidence type="ECO:0000256" key="1">
    <source>
        <dbReference type="ARBA" id="ARBA00022723"/>
    </source>
</evidence>
<name>A0A4Y2AUP3_ARAVE</name>
<keyword evidence="7 12" id="KW-0675">Receptor</keyword>
<feature type="compositionally biased region" description="Basic and acidic residues" evidence="9">
    <location>
        <begin position="95"/>
        <end position="120"/>
    </location>
</feature>
<feature type="region of interest" description="Disordered" evidence="9">
    <location>
        <begin position="226"/>
        <end position="247"/>
    </location>
</feature>
<evidence type="ECO:0000259" key="10">
    <source>
        <dbReference type="PROSITE" id="PS51030"/>
    </source>
</evidence>
<dbReference type="GO" id="GO:0043565">
    <property type="term" value="F:sequence-specific DNA binding"/>
    <property type="evidence" value="ECO:0007669"/>
    <property type="project" value="InterPro"/>
</dbReference>
<feature type="compositionally biased region" description="Basic and acidic residues" evidence="9">
    <location>
        <begin position="151"/>
        <end position="166"/>
    </location>
</feature>
<dbReference type="InterPro" id="IPR000536">
    <property type="entry name" value="Nucl_hrmn_rcpt_lig-bd"/>
</dbReference>
<dbReference type="GO" id="GO:0008270">
    <property type="term" value="F:zinc ion binding"/>
    <property type="evidence" value="ECO:0007669"/>
    <property type="project" value="UniProtKB-KW"/>
</dbReference>
<evidence type="ECO:0000259" key="11">
    <source>
        <dbReference type="PROSITE" id="PS51843"/>
    </source>
</evidence>
<dbReference type="PROSITE" id="PS51843">
    <property type="entry name" value="NR_LBD"/>
    <property type="match status" value="1"/>
</dbReference>
<evidence type="ECO:0000256" key="5">
    <source>
        <dbReference type="ARBA" id="ARBA00023125"/>
    </source>
</evidence>
<feature type="compositionally biased region" description="Low complexity" evidence="9">
    <location>
        <begin position="602"/>
        <end position="631"/>
    </location>
</feature>
<dbReference type="PROSITE" id="PS51030">
    <property type="entry name" value="NUCLEAR_REC_DBD_2"/>
    <property type="match status" value="1"/>
</dbReference>
<evidence type="ECO:0000256" key="4">
    <source>
        <dbReference type="ARBA" id="ARBA00023015"/>
    </source>
</evidence>
<feature type="region of interest" description="Disordered" evidence="9">
    <location>
        <begin position="32"/>
        <end position="180"/>
    </location>
</feature>
<keyword evidence="5" id="KW-0238">DNA-binding</keyword>
<evidence type="ECO:0000256" key="3">
    <source>
        <dbReference type="ARBA" id="ARBA00022833"/>
    </source>
</evidence>
<dbReference type="InterPro" id="IPR035500">
    <property type="entry name" value="NHR-like_dom_sf"/>
</dbReference>
<dbReference type="EMBL" id="BGPR01000032">
    <property type="protein sequence ID" value="GBL83413.1"/>
    <property type="molecule type" value="Genomic_DNA"/>
</dbReference>
<evidence type="ECO:0000256" key="7">
    <source>
        <dbReference type="ARBA" id="ARBA00023170"/>
    </source>
</evidence>
<dbReference type="PRINTS" id="PR00047">
    <property type="entry name" value="STROIDFINGER"/>
</dbReference>
<proteinExistence type="predicted"/>
<feature type="region of interest" description="Disordered" evidence="9">
    <location>
        <begin position="583"/>
        <end position="631"/>
    </location>
</feature>
<feature type="compositionally biased region" description="Polar residues" evidence="9">
    <location>
        <begin position="353"/>
        <end position="362"/>
    </location>
</feature>
<keyword evidence="1" id="KW-0479">Metal-binding</keyword>
<protein>
    <submittedName>
        <fullName evidence="12">Hormone receptor 4</fullName>
    </submittedName>
</protein>
<dbReference type="Gene3D" id="3.30.50.10">
    <property type="entry name" value="Erythroid Transcription Factor GATA-1, subunit A"/>
    <property type="match status" value="1"/>
</dbReference>
<dbReference type="InterPro" id="IPR001723">
    <property type="entry name" value="Nuclear_hrmn_rcpt"/>
</dbReference>
<dbReference type="PRINTS" id="PR00398">
    <property type="entry name" value="STRDHORMONER"/>
</dbReference>
<dbReference type="Pfam" id="PF00105">
    <property type="entry name" value="zf-C4"/>
    <property type="match status" value="2"/>
</dbReference>
<feature type="compositionally biased region" description="Low complexity" evidence="9">
    <location>
        <begin position="56"/>
        <end position="71"/>
    </location>
</feature>
<dbReference type="SMART" id="SM00430">
    <property type="entry name" value="HOLI"/>
    <property type="match status" value="1"/>
</dbReference>
<keyword evidence="8" id="KW-0539">Nucleus</keyword>
<keyword evidence="3" id="KW-0862">Zinc</keyword>
<dbReference type="InterPro" id="IPR050200">
    <property type="entry name" value="Nuclear_hormone_rcpt_NR3"/>
</dbReference>
<dbReference type="OrthoDB" id="10006908at2759"/>
<evidence type="ECO:0000256" key="9">
    <source>
        <dbReference type="SAM" id="MobiDB-lite"/>
    </source>
</evidence>
<dbReference type="PANTHER" id="PTHR48092">
    <property type="entry name" value="KNIRPS-RELATED PROTEIN-RELATED"/>
    <property type="match status" value="1"/>
</dbReference>
<dbReference type="Pfam" id="PF00104">
    <property type="entry name" value="Hormone_recep"/>
    <property type="match status" value="1"/>
</dbReference>
<evidence type="ECO:0000256" key="8">
    <source>
        <dbReference type="ARBA" id="ARBA00023242"/>
    </source>
</evidence>
<dbReference type="Gene3D" id="1.10.565.10">
    <property type="entry name" value="Retinoid X Receptor"/>
    <property type="match status" value="1"/>
</dbReference>
<dbReference type="SMART" id="SM00399">
    <property type="entry name" value="ZnF_C4"/>
    <property type="match status" value="1"/>
</dbReference>
<organism evidence="12 13">
    <name type="scientific">Araneus ventricosus</name>
    <name type="common">Orbweaver spider</name>
    <name type="synonym">Epeira ventricosa</name>
    <dbReference type="NCBI Taxonomy" id="182803"/>
    <lineage>
        <taxon>Eukaryota</taxon>
        <taxon>Metazoa</taxon>
        <taxon>Ecdysozoa</taxon>
        <taxon>Arthropoda</taxon>
        <taxon>Chelicerata</taxon>
        <taxon>Arachnida</taxon>
        <taxon>Araneae</taxon>
        <taxon>Araneomorphae</taxon>
        <taxon>Entelegynae</taxon>
        <taxon>Araneoidea</taxon>
        <taxon>Araneidae</taxon>
        <taxon>Araneus</taxon>
    </lineage>
</organism>
<keyword evidence="2" id="KW-0863">Zinc-finger</keyword>
<sequence length="940" mass="102273">MILTTWVRTMSLFHDIKLKRRKIDSHCNSDCEINADVNTSSPESLTTDSHARETETGSASGSSTSQTYLSEDGVSVASGSPPQLDVMCPDIPVSRSDRDSSPLHEGQSRKRKEPTPENEHIVNGAVESPQHERRNSVFDGGGERNNSLHMNGREGLDLRRNRRDTDGSSTSPPSFEEHSSPIIRMVGNHYKTPLVMGDIPGAGPGKTMLWSALNGDRVYPRDCTNSSPPNSSIDSIKQVSTPSPVKLSPISGNNLSHACSPHSPLQPSVTIISPPSSMSGTGVPAFPTLYTTSNKSSLLRAVTSYSPNNSNRSDVLMHFAASSSRASYSGRDGSPVGFTRYWPCNGLTNGDSKASATIVSSSPPRPRTDSEALNLTTCGPSSEADTPASSSSSNSLVPFSVAPSLSGATSSLVTSATTVTSATAVTSAAAVTSINNVGEDEEDVPMVCMICEDKATGLHYGIITCEGSVALLSRWVSKVFTPSNENLGKNTSQCGEAGPGAFVCNSSSCKGFFKRTVQNKRVYTCVAEGNCEITKAQRNRCQYCRFQKCLRQGMVLAAVREDRMPGGRNSGAVYNLYKVKYKKHKKSQKNGQIRHIEPSPRNSSSCSSSSGNNINNNNNNTNNNHSLNPNNHIRFAPAAPIEWTNGQILKAALTSPCDILQLRRQLESWMNNARDRQMTPEQAMIIISQLIECDDFEDIAVVTNLDELKEAKSELSDKLCQIGDTIVYKLVQWTKRLPFYLELPVTVHTQLLSHKWHELLVLTTSAYVAIRSNNNNNGPCTSGGYNNGGVPNGAPARLSNDELQHEVGMGLCALHSVLGAMVDGAISLEQLKAEAGQLVEQLTQLTATFKKLQLCLEEYVCLKVVAMLNQEGYQGQREIELIQERYLTALRVFVENRFPQQSGRLGELLNRLPEIQSAGELLLHTKMFFVPLFLNTNFAR</sequence>
<dbReference type="CDD" id="cd07168">
    <property type="entry name" value="NR_DBD_DHR4_like"/>
    <property type="match status" value="1"/>
</dbReference>
<feature type="compositionally biased region" description="Low complexity" evidence="9">
    <location>
        <begin position="380"/>
        <end position="393"/>
    </location>
</feature>
<gene>
    <name evidence="12" type="primary">Hr4_3</name>
    <name evidence="12" type="ORF">AVEN_110713_3</name>
</gene>
<evidence type="ECO:0000313" key="13">
    <source>
        <dbReference type="Proteomes" id="UP000499080"/>
    </source>
</evidence>
<feature type="domain" description="Nuclear receptor" evidence="10">
    <location>
        <begin position="445"/>
        <end position="561"/>
    </location>
</feature>
<keyword evidence="6" id="KW-0804">Transcription</keyword>
<dbReference type="InterPro" id="IPR001628">
    <property type="entry name" value="Znf_hrmn_rcpt"/>
</dbReference>
<dbReference type="SUPFAM" id="SSF57716">
    <property type="entry name" value="Glucocorticoid receptor-like (DNA-binding domain)"/>
    <property type="match status" value="2"/>
</dbReference>
<keyword evidence="13" id="KW-1185">Reference proteome</keyword>
<evidence type="ECO:0000256" key="6">
    <source>
        <dbReference type="ARBA" id="ARBA00023163"/>
    </source>
</evidence>
<feature type="compositionally biased region" description="Low complexity" evidence="9">
    <location>
        <begin position="226"/>
        <end position="236"/>
    </location>
</feature>
<reference evidence="12 13" key="1">
    <citation type="journal article" date="2019" name="Sci. Rep.">
        <title>Orb-weaving spider Araneus ventricosus genome elucidates the spidroin gene catalogue.</title>
        <authorList>
            <person name="Kono N."/>
            <person name="Nakamura H."/>
            <person name="Ohtoshi R."/>
            <person name="Moran D.A.P."/>
            <person name="Shinohara A."/>
            <person name="Yoshida Y."/>
            <person name="Fujiwara M."/>
            <person name="Mori M."/>
            <person name="Tomita M."/>
            <person name="Arakawa K."/>
        </authorList>
    </citation>
    <scope>NUCLEOTIDE SEQUENCE [LARGE SCALE GENOMIC DNA]</scope>
</reference>
<dbReference type="InterPro" id="IPR013088">
    <property type="entry name" value="Znf_NHR/GATA"/>
</dbReference>
<comment type="caution">
    <text evidence="12">The sequence shown here is derived from an EMBL/GenBank/DDBJ whole genome shotgun (WGS) entry which is preliminary data.</text>
</comment>
<evidence type="ECO:0000313" key="12">
    <source>
        <dbReference type="EMBL" id="GBL83413.1"/>
    </source>
</evidence>
<dbReference type="Proteomes" id="UP000499080">
    <property type="component" value="Unassembled WGS sequence"/>
</dbReference>
<dbReference type="SUPFAM" id="SSF48508">
    <property type="entry name" value="Nuclear receptor ligand-binding domain"/>
    <property type="match status" value="1"/>
</dbReference>
<keyword evidence="4" id="KW-0805">Transcription regulation</keyword>
<feature type="compositionally biased region" description="Polar residues" evidence="9">
    <location>
        <begin position="36"/>
        <end position="48"/>
    </location>
</feature>
<dbReference type="GO" id="GO:0003700">
    <property type="term" value="F:DNA-binding transcription factor activity"/>
    <property type="evidence" value="ECO:0007669"/>
    <property type="project" value="InterPro"/>
</dbReference>